<dbReference type="InterPro" id="IPR029052">
    <property type="entry name" value="Metallo-depent_PP-like"/>
</dbReference>
<dbReference type="Gene3D" id="3.90.780.10">
    <property type="entry name" value="5'-Nucleotidase, C-terminal domain"/>
    <property type="match status" value="1"/>
</dbReference>
<proteinExistence type="predicted"/>
<feature type="domain" description="5'-Nucleotidase C-terminal" evidence="1">
    <location>
        <begin position="289"/>
        <end position="418"/>
    </location>
</feature>
<organism evidence="2 3">
    <name type="scientific">Methanohalarchaeum thermophilum</name>
    <dbReference type="NCBI Taxonomy" id="1903181"/>
    <lineage>
        <taxon>Archaea</taxon>
        <taxon>Methanobacteriati</taxon>
        <taxon>Methanobacteriota</taxon>
        <taxon>Methanonatronarchaeia</taxon>
        <taxon>Methanonatronarchaeales</taxon>
        <taxon>Methanonatronarchaeaceae</taxon>
        <taxon>Candidatus Methanohalarchaeum</taxon>
    </lineage>
</organism>
<dbReference type="Gene3D" id="3.60.21.10">
    <property type="match status" value="1"/>
</dbReference>
<evidence type="ECO:0000259" key="1">
    <source>
        <dbReference type="Pfam" id="PF02872"/>
    </source>
</evidence>
<accession>A0A1Q6DX85</accession>
<dbReference type="PRINTS" id="PR01607">
    <property type="entry name" value="APYRASEFAMLY"/>
</dbReference>
<dbReference type="InParanoid" id="A0A1Q6DX85"/>
<evidence type="ECO:0000313" key="2">
    <source>
        <dbReference type="EMBL" id="OKY78922.1"/>
    </source>
</evidence>
<dbReference type="SUPFAM" id="SSF56300">
    <property type="entry name" value="Metallo-dependent phosphatases"/>
    <property type="match status" value="1"/>
</dbReference>
<dbReference type="PANTHER" id="PTHR11575:SF42">
    <property type="entry name" value="SULFUR OXIDATION PROTEIN SOXB"/>
    <property type="match status" value="1"/>
</dbReference>
<dbReference type="AlphaFoldDB" id="A0A1Q6DX85"/>
<dbReference type="PANTHER" id="PTHR11575">
    <property type="entry name" value="5'-NUCLEOTIDASE-RELATED"/>
    <property type="match status" value="1"/>
</dbReference>
<dbReference type="InterPro" id="IPR006179">
    <property type="entry name" value="5_nucleotidase/apyrase"/>
</dbReference>
<dbReference type="InterPro" id="IPR036907">
    <property type="entry name" value="5'-Nucleotdase_C_sf"/>
</dbReference>
<reference evidence="2" key="1">
    <citation type="submission" date="2016-12" db="EMBL/GenBank/DDBJ databases">
        <title>Discovery of methanogenic haloarchaea.</title>
        <authorList>
            <person name="Sorokin D.Y."/>
            <person name="Makarova K.S."/>
            <person name="Abbas B."/>
            <person name="Ferrer M."/>
            <person name="Golyshin P.N."/>
        </authorList>
    </citation>
    <scope>NUCLEOTIDE SEQUENCE [LARGE SCALE GENOMIC DNA]</scope>
    <source>
        <strain evidence="2">HMET1</strain>
    </source>
</reference>
<dbReference type="SUPFAM" id="SSF55816">
    <property type="entry name" value="5'-nucleotidase (syn. UDP-sugar hydrolase), C-terminal domain"/>
    <property type="match status" value="1"/>
</dbReference>
<keyword evidence="3" id="KW-1185">Reference proteome</keyword>
<dbReference type="Pfam" id="PF02872">
    <property type="entry name" value="5_nucleotid_C"/>
    <property type="match status" value="1"/>
</dbReference>
<sequence>MEPHQELFWKDGDEVYRETGGLARISSFIENKFESSSRAVFLDNGDTFHGTYVPVKNKGIRMAEVMNELGIDAMTLHWEFAYGPERVKELEDELSYPILAINCYREEDEERLFDPYKIIERNGLKIGIIGIAATIVDKTMPKEFSEGIYFTLGDQELPYFINLLKEEENVDLILVLSHLGFPQEARLAKEVDGIDVLLSGHTHNRLYEASEINNTIIYQSGCHGSFIGELNLKMKDNKIKDYRHILNIIDKSIEEDKEITETINKIKEPYKDYLSKKVGKSIDGLHRYNVMESKMDNLLLKSIRDFKNTQLAFSNGWRYGSPIPPDSEITVENLWQIVPANPPVSTCDLKGKEIWDMMEENLEKTFSRNPYNQMGGYIKRCIGLNIYFKVENPKNERIQEIYIGDNKIQEEKYYSTTYLSTQAVPRKYGKNRKTHQINAIEALKRYIKNNSPIKIGKTNSIVPI</sequence>
<name>A0A1Q6DX85_METT1</name>
<dbReference type="GO" id="GO:0016787">
    <property type="term" value="F:hydrolase activity"/>
    <property type="evidence" value="ECO:0007669"/>
    <property type="project" value="InterPro"/>
</dbReference>
<dbReference type="InterPro" id="IPR008334">
    <property type="entry name" value="5'-Nucleotdase_C"/>
</dbReference>
<gene>
    <name evidence="2" type="ORF">BTN85_1427</name>
</gene>
<dbReference type="Proteomes" id="UP000185744">
    <property type="component" value="Unassembled WGS sequence"/>
</dbReference>
<dbReference type="EMBL" id="MSDW01000001">
    <property type="protein sequence ID" value="OKY78922.1"/>
    <property type="molecule type" value="Genomic_DNA"/>
</dbReference>
<protein>
    <submittedName>
        <fullName evidence="2">5'-nucleotidase/2',3'-cyclic phosphodiesterase related esterase</fullName>
    </submittedName>
</protein>
<evidence type="ECO:0000313" key="3">
    <source>
        <dbReference type="Proteomes" id="UP000185744"/>
    </source>
</evidence>
<comment type="caution">
    <text evidence="2">The sequence shown here is derived from an EMBL/GenBank/DDBJ whole genome shotgun (WGS) entry which is preliminary data.</text>
</comment>
<dbReference type="GO" id="GO:0009166">
    <property type="term" value="P:nucleotide catabolic process"/>
    <property type="evidence" value="ECO:0007669"/>
    <property type="project" value="InterPro"/>
</dbReference>
<dbReference type="STRING" id="1903181.BTN85_1427"/>